<dbReference type="Gramene" id="novel_model_4619_5bd9a17a.7.5bd9b13a">
    <property type="protein sequence ID" value="cds.novel_model_4619_5bd9a17a.7.5bd9b13a"/>
    <property type="gene ID" value="novel_gene_2419_5bd9a17a"/>
</dbReference>
<keyword evidence="3" id="KW-1185">Reference proteome</keyword>
<organism evidence="2 3">
    <name type="scientific">Cannabis sativa</name>
    <name type="common">Hemp</name>
    <name type="synonym">Marijuana</name>
    <dbReference type="NCBI Taxonomy" id="3483"/>
    <lineage>
        <taxon>Eukaryota</taxon>
        <taxon>Viridiplantae</taxon>
        <taxon>Streptophyta</taxon>
        <taxon>Embryophyta</taxon>
        <taxon>Tracheophyta</taxon>
        <taxon>Spermatophyta</taxon>
        <taxon>Magnoliopsida</taxon>
        <taxon>eudicotyledons</taxon>
        <taxon>Gunneridae</taxon>
        <taxon>Pentapetalae</taxon>
        <taxon>rosids</taxon>
        <taxon>fabids</taxon>
        <taxon>Rosales</taxon>
        <taxon>Cannabaceae</taxon>
        <taxon>Cannabis</taxon>
    </lineage>
</organism>
<dbReference type="Proteomes" id="UP000596661">
    <property type="component" value="Chromosome 5"/>
</dbReference>
<evidence type="ECO:0000313" key="3">
    <source>
        <dbReference type="Proteomes" id="UP000596661"/>
    </source>
</evidence>
<dbReference type="EMBL" id="UZAU01000474">
    <property type="status" value="NOT_ANNOTATED_CDS"/>
    <property type="molecule type" value="Genomic_DNA"/>
</dbReference>
<sequence length="107" mass="12500">MEEGKGPVRVRCQRIGCDATFSEDDNPEGSCQYHDSVFSLQSIRFLFFFIFSILFHQIISCLQRLFLLSFSYTQLKYMVVFDLLSIKILIFVLYLNLIAMATPIFCF</sequence>
<feature type="transmembrane region" description="Helical" evidence="1">
    <location>
        <begin position="79"/>
        <end position="105"/>
    </location>
</feature>
<feature type="transmembrane region" description="Helical" evidence="1">
    <location>
        <begin position="45"/>
        <end position="67"/>
    </location>
</feature>
<proteinExistence type="predicted"/>
<dbReference type="AlphaFoldDB" id="A0A803R3E7"/>
<accession>A0A803R3E7</accession>
<evidence type="ECO:0000313" key="2">
    <source>
        <dbReference type="EnsemblPlants" id="cds.novel_model_4619_5bd9a17a.7.5bd9b13a"/>
    </source>
</evidence>
<keyword evidence="1" id="KW-1133">Transmembrane helix</keyword>
<reference evidence="2" key="2">
    <citation type="submission" date="2021-03" db="UniProtKB">
        <authorList>
            <consortium name="EnsemblPlants"/>
        </authorList>
    </citation>
    <scope>IDENTIFICATION</scope>
</reference>
<protein>
    <submittedName>
        <fullName evidence="2">Uncharacterized protein</fullName>
    </submittedName>
</protein>
<keyword evidence="1" id="KW-0472">Membrane</keyword>
<keyword evidence="1" id="KW-0812">Transmembrane</keyword>
<dbReference type="EnsemblPlants" id="novel_model_4619_5bd9a17a.7.5bd9b13a">
    <property type="protein sequence ID" value="cds.novel_model_4619_5bd9a17a.7.5bd9b13a"/>
    <property type="gene ID" value="novel_gene_2419_5bd9a17a"/>
</dbReference>
<name>A0A803R3E7_CANSA</name>
<reference evidence="2" key="1">
    <citation type="submission" date="2018-11" db="EMBL/GenBank/DDBJ databases">
        <authorList>
            <person name="Grassa J C."/>
        </authorList>
    </citation>
    <scope>NUCLEOTIDE SEQUENCE [LARGE SCALE GENOMIC DNA]</scope>
</reference>
<evidence type="ECO:0000256" key="1">
    <source>
        <dbReference type="SAM" id="Phobius"/>
    </source>
</evidence>
<dbReference type="Gene3D" id="4.10.1130.20">
    <property type="match status" value="1"/>
</dbReference>